<gene>
    <name evidence="8" type="ORF">VNO78_06622</name>
</gene>
<name>A0AAN9XRI4_PSOTE</name>
<comment type="caution">
    <text evidence="8">The sequence shown here is derived from an EMBL/GenBank/DDBJ whole genome shotgun (WGS) entry which is preliminary data.</text>
</comment>
<dbReference type="Proteomes" id="UP001386955">
    <property type="component" value="Unassembled WGS sequence"/>
</dbReference>
<accession>A0AAN9XRI4</accession>
<evidence type="ECO:0000256" key="2">
    <source>
        <dbReference type="ARBA" id="ARBA00022771"/>
    </source>
</evidence>
<evidence type="ECO:0000259" key="7">
    <source>
        <dbReference type="PROSITE" id="PS51805"/>
    </source>
</evidence>
<dbReference type="Pfam" id="PF13832">
    <property type="entry name" value="zf-HC5HC2H_2"/>
    <property type="match status" value="1"/>
</dbReference>
<keyword evidence="9" id="KW-1185">Reference proteome</keyword>
<evidence type="ECO:0000256" key="4">
    <source>
        <dbReference type="PROSITE-ProRule" id="PRU00146"/>
    </source>
</evidence>
<dbReference type="Gene3D" id="3.30.40.10">
    <property type="entry name" value="Zinc/RING finger domain, C3HC4 (zinc finger)"/>
    <property type="match status" value="2"/>
</dbReference>
<dbReference type="InterPro" id="IPR019786">
    <property type="entry name" value="Zinc_finger_PHD-type_CS"/>
</dbReference>
<protein>
    <submittedName>
        <fullName evidence="8">Uncharacterized protein</fullName>
    </submittedName>
</protein>
<dbReference type="Pfam" id="PF13831">
    <property type="entry name" value="PHD_2"/>
    <property type="match status" value="1"/>
</dbReference>
<feature type="domain" description="PHD-type" evidence="6">
    <location>
        <begin position="78"/>
        <end position="131"/>
    </location>
</feature>
<dbReference type="InterPro" id="IPR050701">
    <property type="entry name" value="Histone_Mod_Regulator"/>
</dbReference>
<dbReference type="PANTHER" id="PTHR13793:SF148">
    <property type="entry name" value="RING_FYVE_PHD ZINC FINGER SUPERFAMILY PROTEIN"/>
    <property type="match status" value="1"/>
</dbReference>
<dbReference type="GO" id="GO:0008270">
    <property type="term" value="F:zinc ion binding"/>
    <property type="evidence" value="ECO:0007669"/>
    <property type="project" value="UniProtKB-KW"/>
</dbReference>
<evidence type="ECO:0000256" key="3">
    <source>
        <dbReference type="ARBA" id="ARBA00022833"/>
    </source>
</evidence>
<dbReference type="GO" id="GO:0006357">
    <property type="term" value="P:regulation of transcription by RNA polymerase II"/>
    <property type="evidence" value="ECO:0007669"/>
    <property type="project" value="TreeGrafter"/>
</dbReference>
<evidence type="ECO:0000313" key="9">
    <source>
        <dbReference type="Proteomes" id="UP001386955"/>
    </source>
</evidence>
<dbReference type="SUPFAM" id="SSF57903">
    <property type="entry name" value="FYVE/PHD zinc finger"/>
    <property type="match status" value="1"/>
</dbReference>
<keyword evidence="3" id="KW-0862">Zinc</keyword>
<feature type="region of interest" description="Disordered" evidence="5">
    <location>
        <begin position="1"/>
        <end position="21"/>
    </location>
</feature>
<dbReference type="AlphaFoldDB" id="A0AAN9XRI4"/>
<dbReference type="InterPro" id="IPR001965">
    <property type="entry name" value="Znf_PHD"/>
</dbReference>
<evidence type="ECO:0000256" key="1">
    <source>
        <dbReference type="ARBA" id="ARBA00022723"/>
    </source>
</evidence>
<evidence type="ECO:0000259" key="6">
    <source>
        <dbReference type="PROSITE" id="PS50016"/>
    </source>
</evidence>
<dbReference type="InterPro" id="IPR034732">
    <property type="entry name" value="EPHD"/>
</dbReference>
<feature type="compositionally biased region" description="Basic and acidic residues" evidence="5">
    <location>
        <begin position="8"/>
        <end position="21"/>
    </location>
</feature>
<sequence>MKSPLRVMQKEELESKKRKEPCETFLSSHLPTKKRKESRIQFPPSPKTKTKTAFNLCLPVKKRVWAPPLDDVVPQEYGILCCVCKSIGDHPANPILSCRGCDLTVHAFCYGVPLCNSVPDRDWFCQRCISAKTFTSNPKDFATSCELCPATEGVMKRTTGGAWAHVLCALIIPEVFFIDPEGGEEIDCSKVPMKRWSEKCYVCGSYDGCALVCSEPNCGLGFHATCALEEQLWIGYREGTKRETIYASFCKKHSELWEMQQQSEKYKIAAEDEK</sequence>
<reference evidence="8 9" key="1">
    <citation type="submission" date="2024-01" db="EMBL/GenBank/DDBJ databases">
        <title>The genomes of 5 underutilized Papilionoideae crops provide insights into root nodulation and disease resistanc.</title>
        <authorList>
            <person name="Jiang F."/>
        </authorList>
    </citation>
    <scope>NUCLEOTIDE SEQUENCE [LARGE SCALE GENOMIC DNA]</scope>
    <source>
        <strain evidence="8">DUOXIRENSHENG_FW03</strain>
        <tissue evidence="8">Leaves</tissue>
    </source>
</reference>
<proteinExistence type="predicted"/>
<evidence type="ECO:0000313" key="8">
    <source>
        <dbReference type="EMBL" id="KAK7405370.1"/>
    </source>
</evidence>
<dbReference type="InterPro" id="IPR019787">
    <property type="entry name" value="Znf_PHD-finger"/>
</dbReference>
<evidence type="ECO:0000256" key="5">
    <source>
        <dbReference type="SAM" id="MobiDB-lite"/>
    </source>
</evidence>
<keyword evidence="2 4" id="KW-0863">Zinc-finger</keyword>
<dbReference type="SMART" id="SM00249">
    <property type="entry name" value="PHD"/>
    <property type="match status" value="2"/>
</dbReference>
<dbReference type="PANTHER" id="PTHR13793">
    <property type="entry name" value="PHD FINGER PROTEINS"/>
    <property type="match status" value="1"/>
</dbReference>
<dbReference type="InterPro" id="IPR013083">
    <property type="entry name" value="Znf_RING/FYVE/PHD"/>
</dbReference>
<keyword evidence="1" id="KW-0479">Metal-binding</keyword>
<dbReference type="PROSITE" id="PS51805">
    <property type="entry name" value="EPHD"/>
    <property type="match status" value="1"/>
</dbReference>
<dbReference type="InterPro" id="IPR011011">
    <property type="entry name" value="Znf_FYVE_PHD"/>
</dbReference>
<dbReference type="GO" id="GO:0005634">
    <property type="term" value="C:nucleus"/>
    <property type="evidence" value="ECO:0007669"/>
    <property type="project" value="UniProtKB-ARBA"/>
</dbReference>
<dbReference type="EMBL" id="JAYMYS010000002">
    <property type="protein sequence ID" value="KAK7405370.1"/>
    <property type="molecule type" value="Genomic_DNA"/>
</dbReference>
<feature type="domain" description="PHD-type" evidence="7">
    <location>
        <begin position="142"/>
        <end position="254"/>
    </location>
</feature>
<dbReference type="PROSITE" id="PS01359">
    <property type="entry name" value="ZF_PHD_1"/>
    <property type="match status" value="1"/>
</dbReference>
<dbReference type="PROSITE" id="PS50016">
    <property type="entry name" value="ZF_PHD_2"/>
    <property type="match status" value="1"/>
</dbReference>
<organism evidence="8 9">
    <name type="scientific">Psophocarpus tetragonolobus</name>
    <name type="common">Winged bean</name>
    <name type="synonym">Dolichos tetragonolobus</name>
    <dbReference type="NCBI Taxonomy" id="3891"/>
    <lineage>
        <taxon>Eukaryota</taxon>
        <taxon>Viridiplantae</taxon>
        <taxon>Streptophyta</taxon>
        <taxon>Embryophyta</taxon>
        <taxon>Tracheophyta</taxon>
        <taxon>Spermatophyta</taxon>
        <taxon>Magnoliopsida</taxon>
        <taxon>eudicotyledons</taxon>
        <taxon>Gunneridae</taxon>
        <taxon>Pentapetalae</taxon>
        <taxon>rosids</taxon>
        <taxon>fabids</taxon>
        <taxon>Fabales</taxon>
        <taxon>Fabaceae</taxon>
        <taxon>Papilionoideae</taxon>
        <taxon>50 kb inversion clade</taxon>
        <taxon>NPAAA clade</taxon>
        <taxon>indigoferoid/millettioid clade</taxon>
        <taxon>Phaseoleae</taxon>
        <taxon>Psophocarpus</taxon>
    </lineage>
</organism>